<evidence type="ECO:0000313" key="4">
    <source>
        <dbReference type="Proteomes" id="UP000011115"/>
    </source>
</evidence>
<protein>
    <submittedName>
        <fullName evidence="3">Integrase core domain containing protein</fullName>
    </submittedName>
</protein>
<dbReference type="EnsemblPlants" id="PGSC0003DMT400086816">
    <property type="protein sequence ID" value="PGSC0003DMT400086816"/>
    <property type="gene ID" value="PGSC0003DMG400036387"/>
</dbReference>
<dbReference type="Pfam" id="PF20167">
    <property type="entry name" value="Transposase_32"/>
    <property type="match status" value="1"/>
</dbReference>
<evidence type="ECO:0000313" key="3">
    <source>
        <dbReference type="EnsemblPlants" id="PGSC0003DMT400086816"/>
    </source>
</evidence>
<dbReference type="HOGENOM" id="CLU_028647_1_1_1"/>
<proteinExistence type="predicted"/>
<dbReference type="PaxDb" id="4113-PGSC0003DMT400086816"/>
<accession>M1DCJ7</accession>
<dbReference type="InParanoid" id="M1DCJ7"/>
<reference evidence="3" key="2">
    <citation type="submission" date="2015-06" db="UniProtKB">
        <authorList>
            <consortium name="EnsemblPlants"/>
        </authorList>
    </citation>
    <scope>IDENTIFICATION</scope>
    <source>
        <strain evidence="3">DM1-3 516 R44</strain>
    </source>
</reference>
<sequence length="323" mass="35633">MYNLANFRDKELNLQKKVVQRSTDPIDALWFHPRTVNGVRIPQSHEVATPIESPFGSESTTGSSSSDSTPSSSVATSTGDVHVPASFEPPANSDEPNRWCVPLRSRPHSANQHSRVRLSHGHRSEWGISEECRIEGFSFALVSPSSYYRQVSTLSLGIKKATLTFATKFFWLLVQNYASPTQVDNLLTWDHAIMVATFVVGLEVDFARMLIAQIHERNFKANTTLPIPCLNFHLCRDAGVPIWHYEQLLQATKTLDIDLIQDNANVDAPRKEPLVEVPPLGANLVEDVKEMQGDDLSLPAAIDDSPASPYLASSQAPSSSVAT</sequence>
<feature type="region of interest" description="Disordered" evidence="1">
    <location>
        <begin position="295"/>
        <end position="323"/>
    </location>
</feature>
<dbReference type="Proteomes" id="UP000011115">
    <property type="component" value="Unassembled WGS sequence"/>
</dbReference>
<name>M1DCJ7_SOLTU</name>
<dbReference type="InterPro" id="IPR046796">
    <property type="entry name" value="Transposase_32_dom"/>
</dbReference>
<feature type="compositionally biased region" description="Low complexity" evidence="1">
    <location>
        <begin position="57"/>
        <end position="78"/>
    </location>
</feature>
<organism evidence="3 4">
    <name type="scientific">Solanum tuberosum</name>
    <name type="common">Potato</name>
    <dbReference type="NCBI Taxonomy" id="4113"/>
    <lineage>
        <taxon>Eukaryota</taxon>
        <taxon>Viridiplantae</taxon>
        <taxon>Streptophyta</taxon>
        <taxon>Embryophyta</taxon>
        <taxon>Tracheophyta</taxon>
        <taxon>Spermatophyta</taxon>
        <taxon>Magnoliopsida</taxon>
        <taxon>eudicotyledons</taxon>
        <taxon>Gunneridae</taxon>
        <taxon>Pentapetalae</taxon>
        <taxon>asterids</taxon>
        <taxon>lamiids</taxon>
        <taxon>Solanales</taxon>
        <taxon>Solanaceae</taxon>
        <taxon>Solanoideae</taxon>
        <taxon>Solaneae</taxon>
        <taxon>Solanum</taxon>
    </lineage>
</organism>
<reference evidence="4" key="1">
    <citation type="journal article" date="2011" name="Nature">
        <title>Genome sequence and analysis of the tuber crop potato.</title>
        <authorList>
            <consortium name="The Potato Genome Sequencing Consortium"/>
        </authorList>
    </citation>
    <scope>NUCLEOTIDE SEQUENCE [LARGE SCALE GENOMIC DNA]</scope>
    <source>
        <strain evidence="4">cv. DM1-3 516 R44</strain>
    </source>
</reference>
<keyword evidence="4" id="KW-1185">Reference proteome</keyword>
<feature type="domain" description="Putative plant transposon protein" evidence="2">
    <location>
        <begin position="147"/>
        <end position="241"/>
    </location>
</feature>
<feature type="compositionally biased region" description="Polar residues" evidence="1">
    <location>
        <begin position="311"/>
        <end position="323"/>
    </location>
</feature>
<feature type="region of interest" description="Disordered" evidence="1">
    <location>
        <begin position="47"/>
        <end position="100"/>
    </location>
</feature>
<dbReference type="AlphaFoldDB" id="M1DCJ7"/>
<evidence type="ECO:0000259" key="2">
    <source>
        <dbReference type="Pfam" id="PF20167"/>
    </source>
</evidence>
<dbReference type="Gramene" id="PGSC0003DMT400086816">
    <property type="protein sequence ID" value="PGSC0003DMT400086816"/>
    <property type="gene ID" value="PGSC0003DMG400036387"/>
</dbReference>
<evidence type="ECO:0000256" key="1">
    <source>
        <dbReference type="SAM" id="MobiDB-lite"/>
    </source>
</evidence>